<name>A0A255YNX3_9SPHN</name>
<reference evidence="10 11" key="1">
    <citation type="submission" date="2017-07" db="EMBL/GenBank/DDBJ databases">
        <title>Sandarakinorhabdus cyanobacteriorum sp. nov., a novel bacterium isolated from cyanobacterial aggregates in a eutrophic lake.</title>
        <authorList>
            <person name="Cai H."/>
        </authorList>
    </citation>
    <scope>NUCLEOTIDE SEQUENCE [LARGE SCALE GENOMIC DNA]</scope>
    <source>
        <strain evidence="10 11">TH057</strain>
    </source>
</reference>
<dbReference type="CDD" id="cd00209">
    <property type="entry name" value="DHFR"/>
    <property type="match status" value="1"/>
</dbReference>
<dbReference type="OrthoDB" id="9804315at2"/>
<keyword evidence="10" id="KW-0418">Kinase</keyword>
<dbReference type="GO" id="GO:0046452">
    <property type="term" value="P:dihydrofolate metabolic process"/>
    <property type="evidence" value="ECO:0007669"/>
    <property type="project" value="TreeGrafter"/>
</dbReference>
<gene>
    <name evidence="10" type="ORF">CHU93_06780</name>
</gene>
<dbReference type="GO" id="GO:0004146">
    <property type="term" value="F:dihydrofolate reductase activity"/>
    <property type="evidence" value="ECO:0007669"/>
    <property type="project" value="UniProtKB-EC"/>
</dbReference>
<evidence type="ECO:0000259" key="9">
    <source>
        <dbReference type="PROSITE" id="PS51330"/>
    </source>
</evidence>
<dbReference type="SUPFAM" id="SSF53597">
    <property type="entry name" value="Dihydrofolate reductase-like"/>
    <property type="match status" value="1"/>
</dbReference>
<comment type="function">
    <text evidence="7 8">Key enzyme in folate metabolism. Catalyzes an essential reaction for de novo glycine and purine synthesis, and for DNA precursor synthesis.</text>
</comment>
<proteinExistence type="inferred from homology"/>
<evidence type="ECO:0000256" key="5">
    <source>
        <dbReference type="ARBA" id="ARBA00022857"/>
    </source>
</evidence>
<sequence length="166" mass="17864">MSLDVTIVVARAKNGIIGNKGALPWHLPADLKRFKAITVGKPVVMGRKTFESIGKPLPGRQNIVMTRDPAWTADGVTVVPNLAEAVAAAGLDPRVRGDLMIIGGAEIYALALPIATRIELTEVDAEPVGDTILPPFDASRWREVARVAHPAEGERPGFVFVTLERR</sequence>
<comment type="caution">
    <text evidence="10">The sequence shown here is derived from an EMBL/GenBank/DDBJ whole genome shotgun (WGS) entry which is preliminary data.</text>
</comment>
<dbReference type="PRINTS" id="PR00070">
    <property type="entry name" value="DHFR"/>
</dbReference>
<dbReference type="UniPathway" id="UPA00077">
    <property type="reaction ID" value="UER00158"/>
</dbReference>
<dbReference type="PIRSF" id="PIRSF000194">
    <property type="entry name" value="DHFR"/>
    <property type="match status" value="1"/>
</dbReference>
<dbReference type="RefSeq" id="WP_094473351.1">
    <property type="nucleotide sequence ID" value="NZ_NOXT01000101.1"/>
</dbReference>
<dbReference type="GO" id="GO:0046654">
    <property type="term" value="P:tetrahydrofolate biosynthetic process"/>
    <property type="evidence" value="ECO:0007669"/>
    <property type="project" value="UniProtKB-UniPathway"/>
</dbReference>
<evidence type="ECO:0000256" key="4">
    <source>
        <dbReference type="ARBA" id="ARBA00022563"/>
    </source>
</evidence>
<protein>
    <recommendedName>
        <fullName evidence="3 8">Dihydrofolate reductase</fullName>
        <ecNumber evidence="3 8">1.5.1.3</ecNumber>
    </recommendedName>
</protein>
<keyword evidence="10" id="KW-0808">Transferase</keyword>
<dbReference type="PROSITE" id="PS51330">
    <property type="entry name" value="DHFR_2"/>
    <property type="match status" value="1"/>
</dbReference>
<keyword evidence="11" id="KW-1185">Reference proteome</keyword>
<evidence type="ECO:0000313" key="11">
    <source>
        <dbReference type="Proteomes" id="UP000216991"/>
    </source>
</evidence>
<evidence type="ECO:0000256" key="7">
    <source>
        <dbReference type="ARBA" id="ARBA00025067"/>
    </source>
</evidence>
<dbReference type="GO" id="GO:0070401">
    <property type="term" value="F:NADP+ binding"/>
    <property type="evidence" value="ECO:0007669"/>
    <property type="project" value="UniProtKB-ARBA"/>
</dbReference>
<dbReference type="InterPro" id="IPR001796">
    <property type="entry name" value="DHFR_dom"/>
</dbReference>
<dbReference type="Proteomes" id="UP000216991">
    <property type="component" value="Unassembled WGS sequence"/>
</dbReference>
<evidence type="ECO:0000256" key="8">
    <source>
        <dbReference type="PIRNR" id="PIRNR000194"/>
    </source>
</evidence>
<keyword evidence="6 8" id="KW-0560">Oxidoreductase</keyword>
<dbReference type="FunFam" id="3.40.430.10:FF:000001">
    <property type="entry name" value="Dihydrofolate reductase"/>
    <property type="match status" value="1"/>
</dbReference>
<dbReference type="AlphaFoldDB" id="A0A255YNX3"/>
<keyword evidence="4 8" id="KW-0554">One-carbon metabolism</keyword>
<dbReference type="PANTHER" id="PTHR48069:SF3">
    <property type="entry name" value="DIHYDROFOLATE REDUCTASE"/>
    <property type="match status" value="1"/>
</dbReference>
<dbReference type="EC" id="1.5.1.3" evidence="3 8"/>
<dbReference type="GO" id="GO:0006730">
    <property type="term" value="P:one-carbon metabolic process"/>
    <property type="evidence" value="ECO:0007669"/>
    <property type="project" value="UniProtKB-KW"/>
</dbReference>
<comment type="similarity">
    <text evidence="2 8">Belongs to the dihydrofolate reductase family.</text>
</comment>
<evidence type="ECO:0000256" key="2">
    <source>
        <dbReference type="ARBA" id="ARBA00009539"/>
    </source>
</evidence>
<evidence type="ECO:0000256" key="6">
    <source>
        <dbReference type="ARBA" id="ARBA00023002"/>
    </source>
</evidence>
<dbReference type="GO" id="GO:0016301">
    <property type="term" value="F:kinase activity"/>
    <property type="evidence" value="ECO:0007669"/>
    <property type="project" value="UniProtKB-KW"/>
</dbReference>
<dbReference type="Gene3D" id="3.40.430.10">
    <property type="entry name" value="Dihydrofolate Reductase, subunit A"/>
    <property type="match status" value="1"/>
</dbReference>
<dbReference type="GO" id="GO:0005829">
    <property type="term" value="C:cytosol"/>
    <property type="evidence" value="ECO:0007669"/>
    <property type="project" value="TreeGrafter"/>
</dbReference>
<keyword evidence="5 8" id="KW-0521">NADP</keyword>
<evidence type="ECO:0000313" key="10">
    <source>
        <dbReference type="EMBL" id="OYQ30150.1"/>
    </source>
</evidence>
<evidence type="ECO:0000256" key="3">
    <source>
        <dbReference type="ARBA" id="ARBA00012856"/>
    </source>
</evidence>
<comment type="catalytic activity">
    <reaction evidence="8">
        <text>(6S)-5,6,7,8-tetrahydrofolate + NADP(+) = 7,8-dihydrofolate + NADPH + H(+)</text>
        <dbReference type="Rhea" id="RHEA:15009"/>
        <dbReference type="ChEBI" id="CHEBI:15378"/>
        <dbReference type="ChEBI" id="CHEBI:57451"/>
        <dbReference type="ChEBI" id="CHEBI:57453"/>
        <dbReference type="ChEBI" id="CHEBI:57783"/>
        <dbReference type="ChEBI" id="CHEBI:58349"/>
        <dbReference type="EC" id="1.5.1.3"/>
    </reaction>
</comment>
<comment type="pathway">
    <text evidence="1 8">Cofactor biosynthesis; tetrahydrofolate biosynthesis; 5,6,7,8-tetrahydrofolate from 7,8-dihydrofolate: step 1/1.</text>
</comment>
<organism evidence="10 11">
    <name type="scientific">Sandarakinorhabdus cyanobacteriorum</name>
    <dbReference type="NCBI Taxonomy" id="1981098"/>
    <lineage>
        <taxon>Bacteria</taxon>
        <taxon>Pseudomonadati</taxon>
        <taxon>Pseudomonadota</taxon>
        <taxon>Alphaproteobacteria</taxon>
        <taxon>Sphingomonadales</taxon>
        <taxon>Sphingosinicellaceae</taxon>
        <taxon>Sandarakinorhabdus</taxon>
    </lineage>
</organism>
<dbReference type="EMBL" id="NOXT01000101">
    <property type="protein sequence ID" value="OYQ30150.1"/>
    <property type="molecule type" value="Genomic_DNA"/>
</dbReference>
<feature type="domain" description="DHFR" evidence="9">
    <location>
        <begin position="4"/>
        <end position="165"/>
    </location>
</feature>
<dbReference type="GO" id="GO:0046655">
    <property type="term" value="P:folic acid metabolic process"/>
    <property type="evidence" value="ECO:0007669"/>
    <property type="project" value="TreeGrafter"/>
</dbReference>
<dbReference type="InterPro" id="IPR024072">
    <property type="entry name" value="DHFR-like_dom_sf"/>
</dbReference>
<dbReference type="InterPro" id="IPR012259">
    <property type="entry name" value="DHFR"/>
</dbReference>
<accession>A0A255YNX3</accession>
<dbReference type="Pfam" id="PF00186">
    <property type="entry name" value="DHFR_1"/>
    <property type="match status" value="1"/>
</dbReference>
<dbReference type="PANTHER" id="PTHR48069">
    <property type="entry name" value="DIHYDROFOLATE REDUCTASE"/>
    <property type="match status" value="1"/>
</dbReference>
<evidence type="ECO:0000256" key="1">
    <source>
        <dbReference type="ARBA" id="ARBA00004903"/>
    </source>
</evidence>